<dbReference type="PANTHER" id="PTHR18964:SF149">
    <property type="entry name" value="BIFUNCTIONAL UDP-N-ACETYLGLUCOSAMINE 2-EPIMERASE_N-ACETYLMANNOSAMINE KINASE"/>
    <property type="match status" value="1"/>
</dbReference>
<dbReference type="PANTHER" id="PTHR18964">
    <property type="entry name" value="ROK (REPRESSOR, ORF, KINASE) FAMILY"/>
    <property type="match status" value="1"/>
</dbReference>
<dbReference type="InterPro" id="IPR000600">
    <property type="entry name" value="ROK"/>
</dbReference>
<evidence type="ECO:0000256" key="1">
    <source>
        <dbReference type="ARBA" id="ARBA00006479"/>
    </source>
</evidence>
<dbReference type="Gene3D" id="3.30.420.40">
    <property type="match status" value="2"/>
</dbReference>
<comment type="similarity">
    <text evidence="1">Belongs to the ROK (NagC/XylR) family.</text>
</comment>
<proteinExistence type="inferred from homology"/>
<sequence length="305" mass="30483">MAGAVSLVIALDVGGTNIRGELVDPAGTVHAASHEPTAGSDGDATLDAIERVCRALLVEAGDRPVEAVGLAVPGVVDSRTGVVLLAGNLGWRDTAVADILGHRLGIPVLLHHDVNCAGLAERELGAGRGVDDMLAVFIGTGIAASLTVGGVAVGGGTNQAGELGHVVIRENGIECPCGQRGCLERYCSASSIGIAYAAATGRDAATSLEVVQALGSDPLADAVWDEAITALALGILGAITLLGTERIVLGGGLAAAGDKLVGPLRAKLEATVRVATVPEIVVAELGQRAGVIGAALATWKRLSDD</sequence>
<keyword evidence="3" id="KW-1185">Reference proteome</keyword>
<name>A0ABR9DTI9_9MICO</name>
<evidence type="ECO:0000313" key="3">
    <source>
        <dbReference type="Proteomes" id="UP000642107"/>
    </source>
</evidence>
<dbReference type="Proteomes" id="UP000642107">
    <property type="component" value="Unassembled WGS sequence"/>
</dbReference>
<evidence type="ECO:0000313" key="2">
    <source>
        <dbReference type="EMBL" id="MBD9699310.1"/>
    </source>
</evidence>
<accession>A0ABR9DTI9</accession>
<gene>
    <name evidence="2" type="ORF">IGS67_07370</name>
</gene>
<organism evidence="2 3">
    <name type="scientific">Flavimobilis rhizosphaerae</name>
    <dbReference type="NCBI Taxonomy" id="2775421"/>
    <lineage>
        <taxon>Bacteria</taxon>
        <taxon>Bacillati</taxon>
        <taxon>Actinomycetota</taxon>
        <taxon>Actinomycetes</taxon>
        <taxon>Micrococcales</taxon>
        <taxon>Jonesiaceae</taxon>
        <taxon>Flavimobilis</taxon>
    </lineage>
</organism>
<dbReference type="SUPFAM" id="SSF53067">
    <property type="entry name" value="Actin-like ATPase domain"/>
    <property type="match status" value="1"/>
</dbReference>
<comment type="caution">
    <text evidence="2">The sequence shown here is derived from an EMBL/GenBank/DDBJ whole genome shotgun (WGS) entry which is preliminary data.</text>
</comment>
<dbReference type="InterPro" id="IPR043129">
    <property type="entry name" value="ATPase_NBD"/>
</dbReference>
<dbReference type="Pfam" id="PF00480">
    <property type="entry name" value="ROK"/>
    <property type="match status" value="1"/>
</dbReference>
<protein>
    <submittedName>
        <fullName evidence="2">ROK family protein</fullName>
    </submittedName>
</protein>
<reference evidence="2 3" key="1">
    <citation type="submission" date="2020-09" db="EMBL/GenBank/DDBJ databases">
        <title>Flavimobilis rhizosphaerae sp. nov., isolated from rhizosphere soil of Spartina alterniflora.</title>
        <authorList>
            <person name="Hanqin C."/>
        </authorList>
    </citation>
    <scope>NUCLEOTIDE SEQUENCE [LARGE SCALE GENOMIC DNA]</scope>
    <source>
        <strain evidence="2 3">GY 10621</strain>
    </source>
</reference>
<dbReference type="EMBL" id="JACZDF010000003">
    <property type="protein sequence ID" value="MBD9699310.1"/>
    <property type="molecule type" value="Genomic_DNA"/>
</dbReference>